<dbReference type="RefSeq" id="XP_001229293.1">
    <property type="nucleotide sequence ID" value="XM_001229292.1"/>
</dbReference>
<dbReference type="AlphaFoldDB" id="Q2HAH7"/>
<feature type="region of interest" description="Disordered" evidence="1">
    <location>
        <begin position="100"/>
        <end position="127"/>
    </location>
</feature>
<sequence>MFCGSRKPFRASEPSSDFDAAGGGRSSFQTTGAAAHWHSHGIALPEAMTRVNARPISTSSRFSPVSTAKTEPNPKPSVGRGEVCNEEGRARVAVAPVTLRARGRSTGQDGWVDDGETLGDVSSQNPKVQKPRNTFCCCLFDILRQ</sequence>
<proteinExistence type="predicted"/>
<evidence type="ECO:0000313" key="2">
    <source>
        <dbReference type="EMBL" id="EAQ90842.1"/>
    </source>
</evidence>
<dbReference type="EMBL" id="CH408030">
    <property type="protein sequence ID" value="EAQ90842.1"/>
    <property type="molecule type" value="Genomic_DNA"/>
</dbReference>
<dbReference type="GeneID" id="4388725"/>
<evidence type="ECO:0000256" key="1">
    <source>
        <dbReference type="SAM" id="MobiDB-lite"/>
    </source>
</evidence>
<reference evidence="3" key="1">
    <citation type="journal article" date="2015" name="Genome Announc.">
        <title>Draft genome sequence of the cellulolytic fungus Chaetomium globosum.</title>
        <authorList>
            <person name="Cuomo C.A."/>
            <person name="Untereiner W.A."/>
            <person name="Ma L.-J."/>
            <person name="Grabherr M."/>
            <person name="Birren B.W."/>
        </authorList>
    </citation>
    <scope>NUCLEOTIDE SEQUENCE [LARGE SCALE GENOMIC DNA]</scope>
    <source>
        <strain evidence="3">ATCC 6205 / CBS 148.51 / DSM 1962 / NBRC 6347 / NRRL 1970</strain>
    </source>
</reference>
<feature type="region of interest" description="Disordered" evidence="1">
    <location>
        <begin position="57"/>
        <end position="83"/>
    </location>
</feature>
<keyword evidence="3" id="KW-1185">Reference proteome</keyword>
<organism evidence="2 3">
    <name type="scientific">Chaetomium globosum (strain ATCC 6205 / CBS 148.51 / DSM 1962 / NBRC 6347 / NRRL 1970)</name>
    <name type="common">Soil fungus</name>
    <dbReference type="NCBI Taxonomy" id="306901"/>
    <lineage>
        <taxon>Eukaryota</taxon>
        <taxon>Fungi</taxon>
        <taxon>Dikarya</taxon>
        <taxon>Ascomycota</taxon>
        <taxon>Pezizomycotina</taxon>
        <taxon>Sordariomycetes</taxon>
        <taxon>Sordariomycetidae</taxon>
        <taxon>Sordariales</taxon>
        <taxon>Chaetomiaceae</taxon>
        <taxon>Chaetomium</taxon>
    </lineage>
</organism>
<dbReference type="HOGENOM" id="CLU_1786617_0_0_1"/>
<dbReference type="VEuPathDB" id="FungiDB:CHGG_02777"/>
<name>Q2HAH7_CHAGB</name>
<feature type="region of interest" description="Disordered" evidence="1">
    <location>
        <begin position="1"/>
        <end position="34"/>
    </location>
</feature>
<gene>
    <name evidence="2" type="ORF">CHGG_02777</name>
</gene>
<feature type="compositionally biased region" description="Polar residues" evidence="1">
    <location>
        <begin position="57"/>
        <end position="70"/>
    </location>
</feature>
<dbReference type="InParanoid" id="Q2HAH7"/>
<dbReference type="OrthoDB" id="10533116at2759"/>
<protein>
    <submittedName>
        <fullName evidence="2">Uncharacterized protein</fullName>
    </submittedName>
</protein>
<evidence type="ECO:0000313" key="3">
    <source>
        <dbReference type="Proteomes" id="UP000001056"/>
    </source>
</evidence>
<dbReference type="Proteomes" id="UP000001056">
    <property type="component" value="Unassembled WGS sequence"/>
</dbReference>
<accession>Q2HAH7</accession>